<keyword evidence="3" id="KW-1185">Reference proteome</keyword>
<sequence>MAIHRLFGSHTHPQPHRCQAPRIRTCIRAESPGLEKVLREVKKSSSFSGGSTTPPFERARVSPFSRSRTKRALSATRSAHAHSYYAGQLLKPSMSKLKSSRPNVGKSRPHVRYTQQIAERLDIHDIQG</sequence>
<name>A0A834IY65_RHYFE</name>
<comment type="caution">
    <text evidence="2">The sequence shown here is derived from an EMBL/GenBank/DDBJ whole genome shotgun (WGS) entry which is preliminary data.</text>
</comment>
<evidence type="ECO:0000256" key="1">
    <source>
        <dbReference type="SAM" id="MobiDB-lite"/>
    </source>
</evidence>
<feature type="compositionally biased region" description="Low complexity" evidence="1">
    <location>
        <begin position="44"/>
        <end position="56"/>
    </location>
</feature>
<evidence type="ECO:0000313" key="3">
    <source>
        <dbReference type="Proteomes" id="UP000625711"/>
    </source>
</evidence>
<evidence type="ECO:0000313" key="2">
    <source>
        <dbReference type="EMBL" id="KAF7287557.1"/>
    </source>
</evidence>
<dbReference type="AlphaFoldDB" id="A0A834IY65"/>
<accession>A0A834IY65</accession>
<protein>
    <submittedName>
        <fullName evidence="2">Uncharacterized protein</fullName>
    </submittedName>
</protein>
<organism evidence="2 3">
    <name type="scientific">Rhynchophorus ferrugineus</name>
    <name type="common">Red palm weevil</name>
    <name type="synonym">Curculio ferrugineus</name>
    <dbReference type="NCBI Taxonomy" id="354439"/>
    <lineage>
        <taxon>Eukaryota</taxon>
        <taxon>Metazoa</taxon>
        <taxon>Ecdysozoa</taxon>
        <taxon>Arthropoda</taxon>
        <taxon>Hexapoda</taxon>
        <taxon>Insecta</taxon>
        <taxon>Pterygota</taxon>
        <taxon>Neoptera</taxon>
        <taxon>Endopterygota</taxon>
        <taxon>Coleoptera</taxon>
        <taxon>Polyphaga</taxon>
        <taxon>Cucujiformia</taxon>
        <taxon>Curculionidae</taxon>
        <taxon>Dryophthorinae</taxon>
        <taxon>Rhynchophorus</taxon>
    </lineage>
</organism>
<reference evidence="2" key="1">
    <citation type="submission" date="2020-08" db="EMBL/GenBank/DDBJ databases">
        <title>Genome sequencing and assembly of the red palm weevil Rhynchophorus ferrugineus.</title>
        <authorList>
            <person name="Dias G.B."/>
            <person name="Bergman C.M."/>
            <person name="Manee M."/>
        </authorList>
    </citation>
    <scope>NUCLEOTIDE SEQUENCE</scope>
    <source>
        <strain evidence="2">AA-2017</strain>
        <tissue evidence="2">Whole larva</tissue>
    </source>
</reference>
<dbReference type="Proteomes" id="UP000625711">
    <property type="component" value="Unassembled WGS sequence"/>
</dbReference>
<proteinExistence type="predicted"/>
<gene>
    <name evidence="2" type="ORF">GWI33_005921</name>
</gene>
<feature type="region of interest" description="Disordered" evidence="1">
    <location>
        <begin position="40"/>
        <end position="80"/>
    </location>
</feature>
<dbReference type="EMBL" id="JAACXV010000004">
    <property type="protein sequence ID" value="KAF7287557.1"/>
    <property type="molecule type" value="Genomic_DNA"/>
</dbReference>